<comment type="caution">
    <text evidence="6">The sequence shown here is derived from an EMBL/GenBank/DDBJ whole genome shotgun (WGS) entry which is preliminary data.</text>
</comment>
<evidence type="ECO:0000259" key="5">
    <source>
        <dbReference type="PROSITE" id="PS51918"/>
    </source>
</evidence>
<evidence type="ECO:0000256" key="3">
    <source>
        <dbReference type="ARBA" id="ARBA00023004"/>
    </source>
</evidence>
<keyword evidence="3" id="KW-0408">Iron</keyword>
<dbReference type="Pfam" id="PF13186">
    <property type="entry name" value="SPASM"/>
    <property type="match status" value="1"/>
</dbReference>
<proteinExistence type="predicted"/>
<dbReference type="CDD" id="cd01335">
    <property type="entry name" value="Radical_SAM"/>
    <property type="match status" value="1"/>
</dbReference>
<dbReference type="InterPro" id="IPR007197">
    <property type="entry name" value="rSAM"/>
</dbReference>
<dbReference type="SFLD" id="SFLDS00029">
    <property type="entry name" value="Radical_SAM"/>
    <property type="match status" value="1"/>
</dbReference>
<dbReference type="PANTHER" id="PTHR11228">
    <property type="entry name" value="RADICAL SAM DOMAIN PROTEIN"/>
    <property type="match status" value="1"/>
</dbReference>
<keyword evidence="2" id="KW-0479">Metal-binding</keyword>
<dbReference type="NCBIfam" id="TIGR04085">
    <property type="entry name" value="rSAM_more_4Fe4S"/>
    <property type="match status" value="1"/>
</dbReference>
<dbReference type="Gene3D" id="3.20.20.70">
    <property type="entry name" value="Aldolase class I"/>
    <property type="match status" value="1"/>
</dbReference>
<dbReference type="PROSITE" id="PS51918">
    <property type="entry name" value="RADICAL_SAM"/>
    <property type="match status" value="1"/>
</dbReference>
<dbReference type="SFLD" id="SFLDG01067">
    <property type="entry name" value="SPASM/twitch_domain_containing"/>
    <property type="match status" value="1"/>
</dbReference>
<evidence type="ECO:0000256" key="1">
    <source>
        <dbReference type="ARBA" id="ARBA00022691"/>
    </source>
</evidence>
<keyword evidence="1" id="KW-0949">S-adenosyl-L-methionine</keyword>
<sequence>MFKLKESVKLVLGATHGALLALESGKVYNVNDVAVQVLTYGLGDELYWKNLCEVGLAEECQNQPDPTTFILTKDTVVNADTRELHFIWLEIVSDGCNLRCVHCYANSGMGNKSVGETMRFEDWRRVLLQAYQLGCRECQLIGGEPFLYRDTGRNILDVVRMAHACGYNLVEVYTNGTLMSAAAVALFSKLGTNVALSMYSNQPEIHDRVTGVSGSHGRTVRAIDMLLGNGVKTRVEIVVMRANQHTVEETAAYLRDRGVTTGNPDPLRPTGRGASERLIPNLDVLQKYGILMKPSFVCNERTLYKNMRGNPCLDGKLAITSSGAVFPCIFARSWEVGNAHTANLETILRDPKLTSVWSITKDSVLVCKDCEYRYCCGDCRVLAAGSSKCEASLSNPYPRCSYNPYTDEWGQGIWKVDGNRVPFYERFS</sequence>
<gene>
    <name evidence="6" type="ORF">UW82_C0013G0007</name>
</gene>
<protein>
    <submittedName>
        <fullName evidence="6">Radical SAM domain protein</fullName>
    </submittedName>
</protein>
<dbReference type="SUPFAM" id="SSF102114">
    <property type="entry name" value="Radical SAM enzymes"/>
    <property type="match status" value="1"/>
</dbReference>
<accession>A0A0G1KMH7</accession>
<feature type="domain" description="Radical SAM core" evidence="5">
    <location>
        <begin position="82"/>
        <end position="301"/>
    </location>
</feature>
<evidence type="ECO:0000256" key="4">
    <source>
        <dbReference type="ARBA" id="ARBA00023014"/>
    </source>
</evidence>
<dbReference type="InterPro" id="IPR023885">
    <property type="entry name" value="4Fe4S-binding_SPASM_dom"/>
</dbReference>
<evidence type="ECO:0000256" key="2">
    <source>
        <dbReference type="ARBA" id="ARBA00022723"/>
    </source>
</evidence>
<dbReference type="Proteomes" id="UP000034504">
    <property type="component" value="Unassembled WGS sequence"/>
</dbReference>
<dbReference type="InterPro" id="IPR058240">
    <property type="entry name" value="rSAM_sf"/>
</dbReference>
<name>A0A0G1KMH7_UNCKA</name>
<dbReference type="GO" id="GO:0046872">
    <property type="term" value="F:metal ion binding"/>
    <property type="evidence" value="ECO:0007669"/>
    <property type="project" value="UniProtKB-KW"/>
</dbReference>
<evidence type="ECO:0000313" key="6">
    <source>
        <dbReference type="EMBL" id="KKT84685.1"/>
    </source>
</evidence>
<evidence type="ECO:0000313" key="7">
    <source>
        <dbReference type="Proteomes" id="UP000034504"/>
    </source>
</evidence>
<dbReference type="EMBL" id="LCJU01000013">
    <property type="protein sequence ID" value="KKT84685.1"/>
    <property type="molecule type" value="Genomic_DNA"/>
</dbReference>
<organism evidence="6 7">
    <name type="scientific">candidate division WWE3 bacterium GW2011_GWC2_44_9</name>
    <dbReference type="NCBI Taxonomy" id="1619125"/>
    <lineage>
        <taxon>Bacteria</taxon>
        <taxon>Katanobacteria</taxon>
    </lineage>
</organism>
<dbReference type="PANTHER" id="PTHR11228:SF7">
    <property type="entry name" value="PQQA PEPTIDE CYCLASE"/>
    <property type="match status" value="1"/>
</dbReference>
<reference evidence="6 7" key="1">
    <citation type="journal article" date="2015" name="Nature">
        <title>rRNA introns, odd ribosomes, and small enigmatic genomes across a large radiation of phyla.</title>
        <authorList>
            <person name="Brown C.T."/>
            <person name="Hug L.A."/>
            <person name="Thomas B.C."/>
            <person name="Sharon I."/>
            <person name="Castelle C.J."/>
            <person name="Singh A."/>
            <person name="Wilkins M.J."/>
            <person name="Williams K.H."/>
            <person name="Banfield J.F."/>
        </authorList>
    </citation>
    <scope>NUCLEOTIDE SEQUENCE [LARGE SCALE GENOMIC DNA]</scope>
</reference>
<dbReference type="GO" id="GO:0051536">
    <property type="term" value="F:iron-sulfur cluster binding"/>
    <property type="evidence" value="ECO:0007669"/>
    <property type="project" value="UniProtKB-KW"/>
</dbReference>
<dbReference type="InterPro" id="IPR050377">
    <property type="entry name" value="Radical_SAM_PqqE_MftC-like"/>
</dbReference>
<keyword evidence="4" id="KW-0411">Iron-sulfur</keyword>
<dbReference type="AlphaFoldDB" id="A0A0G1KMH7"/>
<dbReference type="InterPro" id="IPR013785">
    <property type="entry name" value="Aldolase_TIM"/>
</dbReference>
<dbReference type="Pfam" id="PF04055">
    <property type="entry name" value="Radical_SAM"/>
    <property type="match status" value="1"/>
</dbReference>
<dbReference type="GO" id="GO:0003824">
    <property type="term" value="F:catalytic activity"/>
    <property type="evidence" value="ECO:0007669"/>
    <property type="project" value="InterPro"/>
</dbReference>
<dbReference type="SFLD" id="SFLDG01386">
    <property type="entry name" value="main_SPASM_domain-containing"/>
    <property type="match status" value="1"/>
</dbReference>